<feature type="non-terminal residue" evidence="5">
    <location>
        <position position="1"/>
    </location>
</feature>
<gene>
    <name evidence="5" type="ORF">OVA965_LOCUS40165</name>
    <name evidence="6" type="ORF">TMI583_LOCUS41559</name>
</gene>
<feature type="transmembrane region" description="Helical" evidence="4">
    <location>
        <begin position="12"/>
        <end position="34"/>
    </location>
</feature>
<accession>A0A8S2FWV6</accession>
<name>A0A8S2FWV6_9BILA</name>
<evidence type="ECO:0000313" key="7">
    <source>
        <dbReference type="Proteomes" id="UP000677228"/>
    </source>
</evidence>
<evidence type="ECO:0000256" key="4">
    <source>
        <dbReference type="SAM" id="Phobius"/>
    </source>
</evidence>
<proteinExistence type="predicted"/>
<dbReference type="PANTHER" id="PTHR45036">
    <property type="entry name" value="METHYLTRANSFERASE LIKE 7B"/>
    <property type="match status" value="1"/>
</dbReference>
<dbReference type="InterPro" id="IPR052356">
    <property type="entry name" value="Thiol_S-MT"/>
</dbReference>
<dbReference type="Proteomes" id="UP000682733">
    <property type="component" value="Unassembled WGS sequence"/>
</dbReference>
<evidence type="ECO:0000256" key="2">
    <source>
        <dbReference type="ARBA" id="ARBA00022679"/>
    </source>
</evidence>
<dbReference type="InterPro" id="IPR023576">
    <property type="entry name" value="UbiE/COQ5_MeTrFase_CS"/>
</dbReference>
<keyword evidence="4" id="KW-0472">Membrane</keyword>
<evidence type="ECO:0000256" key="3">
    <source>
        <dbReference type="ARBA" id="ARBA00022691"/>
    </source>
</evidence>
<dbReference type="CDD" id="cd02440">
    <property type="entry name" value="AdoMet_MTases"/>
    <property type="match status" value="1"/>
</dbReference>
<comment type="caution">
    <text evidence="5">The sequence shown here is derived from an EMBL/GenBank/DDBJ whole genome shotgun (WGS) entry which is preliminary data.</text>
</comment>
<dbReference type="Gene3D" id="3.40.50.150">
    <property type="entry name" value="Vaccinia Virus protein VP39"/>
    <property type="match status" value="1"/>
</dbReference>
<dbReference type="AlphaFoldDB" id="A0A8S2FWV6"/>
<dbReference type="GO" id="GO:0032259">
    <property type="term" value="P:methylation"/>
    <property type="evidence" value="ECO:0007669"/>
    <property type="project" value="UniProtKB-KW"/>
</dbReference>
<dbReference type="PANTHER" id="PTHR45036:SF1">
    <property type="entry name" value="METHYLTRANSFERASE LIKE 7A"/>
    <property type="match status" value="1"/>
</dbReference>
<evidence type="ECO:0008006" key="8">
    <source>
        <dbReference type="Google" id="ProtNLM"/>
    </source>
</evidence>
<keyword evidence="2" id="KW-0808">Transferase</keyword>
<protein>
    <recommendedName>
        <fullName evidence="8">Methyltransferase type 11 domain-containing protein</fullName>
    </recommendedName>
</protein>
<dbReference type="EMBL" id="CAJNOK010043067">
    <property type="protein sequence ID" value="CAF1567450.1"/>
    <property type="molecule type" value="Genomic_DNA"/>
</dbReference>
<evidence type="ECO:0000313" key="5">
    <source>
        <dbReference type="EMBL" id="CAF1567450.1"/>
    </source>
</evidence>
<sequence>SSITITIKMHRLLKTLSGMLFIIVALIAIALGYLKTNSNIRNRVFASLCNSLANPNDTKMMNLRCDEILDKSRINGNVLEIGAGTGINLHCLHNNTNIKSWIAIEPNPYMKHYIDGYISKLNIKFQTKVLHISATKMVDIQSDSIDTVIMTHVLCSIPDPLPREVLLEAHRVLKPGGKFYIMEHTIADRHVKPNMNTFQLLIGPLWKIIGDGCEFKPIANYLDDMKHVYKSVTYQKFQAPIKLVIARDHIKGVLIK</sequence>
<evidence type="ECO:0000313" key="6">
    <source>
        <dbReference type="EMBL" id="CAF4360865.1"/>
    </source>
</evidence>
<keyword evidence="4" id="KW-1133">Transmembrane helix</keyword>
<dbReference type="Proteomes" id="UP000677228">
    <property type="component" value="Unassembled WGS sequence"/>
</dbReference>
<dbReference type="SUPFAM" id="SSF53335">
    <property type="entry name" value="S-adenosyl-L-methionine-dependent methyltransferases"/>
    <property type="match status" value="1"/>
</dbReference>
<organism evidence="5 7">
    <name type="scientific">Didymodactylos carnosus</name>
    <dbReference type="NCBI Taxonomy" id="1234261"/>
    <lineage>
        <taxon>Eukaryota</taxon>
        <taxon>Metazoa</taxon>
        <taxon>Spiralia</taxon>
        <taxon>Gnathifera</taxon>
        <taxon>Rotifera</taxon>
        <taxon>Eurotatoria</taxon>
        <taxon>Bdelloidea</taxon>
        <taxon>Philodinida</taxon>
        <taxon>Philodinidae</taxon>
        <taxon>Didymodactylos</taxon>
    </lineage>
</organism>
<keyword evidence="3" id="KW-0949">S-adenosyl-L-methionine</keyword>
<evidence type="ECO:0000256" key="1">
    <source>
        <dbReference type="ARBA" id="ARBA00022603"/>
    </source>
</evidence>
<keyword evidence="1" id="KW-0489">Methyltransferase</keyword>
<dbReference type="InterPro" id="IPR029063">
    <property type="entry name" value="SAM-dependent_MTases_sf"/>
</dbReference>
<keyword evidence="4" id="KW-0812">Transmembrane</keyword>
<dbReference type="GO" id="GO:0008168">
    <property type="term" value="F:methyltransferase activity"/>
    <property type="evidence" value="ECO:0007669"/>
    <property type="project" value="UniProtKB-KW"/>
</dbReference>
<dbReference type="PROSITE" id="PS01184">
    <property type="entry name" value="UBIE_2"/>
    <property type="match status" value="1"/>
</dbReference>
<dbReference type="Pfam" id="PF13489">
    <property type="entry name" value="Methyltransf_23"/>
    <property type="match status" value="1"/>
</dbReference>
<reference evidence="5" key="1">
    <citation type="submission" date="2021-02" db="EMBL/GenBank/DDBJ databases">
        <authorList>
            <person name="Nowell W R."/>
        </authorList>
    </citation>
    <scope>NUCLEOTIDE SEQUENCE</scope>
</reference>
<dbReference type="EMBL" id="CAJOBA010065792">
    <property type="protein sequence ID" value="CAF4360865.1"/>
    <property type="molecule type" value="Genomic_DNA"/>
</dbReference>